<dbReference type="EMBL" id="PDTI01000043">
    <property type="protein sequence ID" value="PIE62452.1"/>
    <property type="molecule type" value="Genomic_DNA"/>
</dbReference>
<evidence type="ECO:0000313" key="4">
    <source>
        <dbReference type="Proteomes" id="UP000231203"/>
    </source>
</evidence>
<dbReference type="PANTHER" id="PTHR31793:SF37">
    <property type="entry name" value="ACYL-COA THIOESTER HYDROLASE YBGC"/>
    <property type="match status" value="1"/>
</dbReference>
<dbReference type="PROSITE" id="PS01328">
    <property type="entry name" value="4HBCOA_THIOESTERASE"/>
    <property type="match status" value="1"/>
</dbReference>
<protein>
    <submittedName>
        <fullName evidence="3">Thioesterase</fullName>
    </submittedName>
</protein>
<name>A0A2G6MR73_9BACT</name>
<dbReference type="PANTHER" id="PTHR31793">
    <property type="entry name" value="4-HYDROXYBENZOYL-COA THIOESTERASE FAMILY MEMBER"/>
    <property type="match status" value="1"/>
</dbReference>
<dbReference type="AlphaFoldDB" id="A0A2G6MR73"/>
<reference evidence="3 4" key="1">
    <citation type="submission" date="2017-10" db="EMBL/GenBank/DDBJ databases">
        <title>Novel microbial diversity and functional potential in the marine mammal oral microbiome.</title>
        <authorList>
            <person name="Dudek N.K."/>
            <person name="Sun C.L."/>
            <person name="Burstein D."/>
            <person name="Kantor R.S."/>
            <person name="Aliaga Goltsman D.S."/>
            <person name="Bik E.M."/>
            <person name="Thomas B.C."/>
            <person name="Banfield J.F."/>
            <person name="Relman D.A."/>
        </authorList>
    </citation>
    <scope>NUCLEOTIDE SEQUENCE [LARGE SCALE GENOMIC DNA]</scope>
    <source>
        <strain evidence="3">DOLJORAL78_47_202</strain>
    </source>
</reference>
<dbReference type="NCBIfam" id="TIGR00051">
    <property type="entry name" value="YbgC/FadM family acyl-CoA thioesterase"/>
    <property type="match status" value="1"/>
</dbReference>
<proteinExistence type="inferred from homology"/>
<dbReference type="InterPro" id="IPR006684">
    <property type="entry name" value="YbgC/YbaW"/>
</dbReference>
<organism evidence="3 4">
    <name type="scientific">Desulfobacter postgatei</name>
    <dbReference type="NCBI Taxonomy" id="2293"/>
    <lineage>
        <taxon>Bacteria</taxon>
        <taxon>Pseudomonadati</taxon>
        <taxon>Thermodesulfobacteriota</taxon>
        <taxon>Desulfobacteria</taxon>
        <taxon>Desulfobacterales</taxon>
        <taxon>Desulfobacteraceae</taxon>
        <taxon>Desulfobacter</taxon>
    </lineage>
</organism>
<evidence type="ECO:0000313" key="3">
    <source>
        <dbReference type="EMBL" id="PIE62452.1"/>
    </source>
</evidence>
<dbReference type="InterPro" id="IPR029069">
    <property type="entry name" value="HotDog_dom_sf"/>
</dbReference>
<evidence type="ECO:0000256" key="2">
    <source>
        <dbReference type="ARBA" id="ARBA00022801"/>
    </source>
</evidence>
<keyword evidence="2" id="KW-0378">Hydrolase</keyword>
<dbReference type="SUPFAM" id="SSF54637">
    <property type="entry name" value="Thioesterase/thiol ester dehydrase-isomerase"/>
    <property type="match status" value="1"/>
</dbReference>
<dbReference type="InterPro" id="IPR050563">
    <property type="entry name" value="4-hydroxybenzoyl-CoA_TE"/>
</dbReference>
<dbReference type="PIRSF" id="PIRSF003230">
    <property type="entry name" value="YbgC"/>
    <property type="match status" value="1"/>
</dbReference>
<accession>A0A2G6MR73</accession>
<evidence type="ECO:0000256" key="1">
    <source>
        <dbReference type="ARBA" id="ARBA00005953"/>
    </source>
</evidence>
<comment type="similarity">
    <text evidence="1">Belongs to the 4-hydroxybenzoyl-CoA thioesterase family.</text>
</comment>
<sequence length="144" mass="16576">MNNTKQITNVHGADQDPGIHHFKARVYYEDTDHSGVVYHANYLKYFERAREEVFGVENLVRMWQDKGVGFAVYKADIGYHDGAQFGDLLDIRTTWEKQGPYRIMFLHSAWRPGQNKPAVTCTLELVCLGPGKKLLPIPEFDFLD</sequence>
<dbReference type="GO" id="GO:0047617">
    <property type="term" value="F:fatty acyl-CoA hydrolase activity"/>
    <property type="evidence" value="ECO:0007669"/>
    <property type="project" value="TreeGrafter"/>
</dbReference>
<dbReference type="CDD" id="cd00586">
    <property type="entry name" value="4HBT"/>
    <property type="match status" value="1"/>
</dbReference>
<gene>
    <name evidence="3" type="ORF">CSA25_05155</name>
</gene>
<dbReference type="Proteomes" id="UP000231203">
    <property type="component" value="Unassembled WGS sequence"/>
</dbReference>
<comment type="caution">
    <text evidence="3">The sequence shown here is derived from an EMBL/GenBank/DDBJ whole genome shotgun (WGS) entry which is preliminary data.</text>
</comment>
<dbReference type="InterPro" id="IPR008272">
    <property type="entry name" value="HB-CoA_thioesterase_AS"/>
</dbReference>
<dbReference type="Gene3D" id="3.10.129.10">
    <property type="entry name" value="Hotdog Thioesterase"/>
    <property type="match status" value="1"/>
</dbReference>
<dbReference type="Pfam" id="PF13279">
    <property type="entry name" value="4HBT_2"/>
    <property type="match status" value="1"/>
</dbReference>